<proteinExistence type="predicted"/>
<dbReference type="InterPro" id="IPR005074">
    <property type="entry name" value="Peptidase_C39"/>
</dbReference>
<keyword evidence="3" id="KW-1185">Reference proteome</keyword>
<feature type="domain" description="Peptidase C39" evidence="1">
    <location>
        <begin position="38"/>
        <end position="138"/>
    </location>
</feature>
<dbReference type="AlphaFoldDB" id="A0A366M881"/>
<protein>
    <recommendedName>
        <fullName evidence="1">Peptidase C39 domain-containing protein</fullName>
    </recommendedName>
</protein>
<dbReference type="Gene3D" id="3.90.70.10">
    <property type="entry name" value="Cysteine proteinases"/>
    <property type="match status" value="1"/>
</dbReference>
<dbReference type="Proteomes" id="UP000253099">
    <property type="component" value="Unassembled WGS sequence"/>
</dbReference>
<dbReference type="EMBL" id="NIZT01000070">
    <property type="protein sequence ID" value="RBQ22451.1"/>
    <property type="molecule type" value="Genomic_DNA"/>
</dbReference>
<sequence length="142" mass="16213">MILGNVTAAENNRENAEKIILDNAHDIEHIGENDTLKANERKSNCGIDFLVMVAEELNITIPSEHIEKFNMKFSDKISMQDLIEISKEERRNAEGVKLPSRQLEKNNIVYLSLNDFGHFSVIYEVNDNNIILLDPENGFNII</sequence>
<evidence type="ECO:0000313" key="3">
    <source>
        <dbReference type="Proteomes" id="UP000253099"/>
    </source>
</evidence>
<dbReference type="GO" id="GO:0006508">
    <property type="term" value="P:proteolysis"/>
    <property type="evidence" value="ECO:0007669"/>
    <property type="project" value="InterPro"/>
</dbReference>
<name>A0A366M881_9EURY</name>
<dbReference type="Pfam" id="PF03412">
    <property type="entry name" value="Peptidase_C39"/>
    <property type="match status" value="1"/>
</dbReference>
<gene>
    <name evidence="2" type="ORF">ALNOE001_22090</name>
</gene>
<dbReference type="GO" id="GO:0016020">
    <property type="term" value="C:membrane"/>
    <property type="evidence" value="ECO:0007669"/>
    <property type="project" value="InterPro"/>
</dbReference>
<organism evidence="2 3">
    <name type="scientific">Candidatus Methanobinarius endosymbioticus</name>
    <dbReference type="NCBI Taxonomy" id="2006182"/>
    <lineage>
        <taxon>Archaea</taxon>
        <taxon>Methanobacteriati</taxon>
        <taxon>Methanobacteriota</taxon>
        <taxon>Methanomada group</taxon>
        <taxon>Methanobacteria</taxon>
        <taxon>Methanobacteriales</taxon>
        <taxon>Methanobacteriaceae</taxon>
        <taxon>Candidatus Methanobinarius</taxon>
    </lineage>
</organism>
<accession>A0A366M881</accession>
<evidence type="ECO:0000313" key="2">
    <source>
        <dbReference type="EMBL" id="RBQ22451.1"/>
    </source>
</evidence>
<comment type="caution">
    <text evidence="2">The sequence shown here is derived from an EMBL/GenBank/DDBJ whole genome shotgun (WGS) entry which is preliminary data.</text>
</comment>
<evidence type="ECO:0000259" key="1">
    <source>
        <dbReference type="Pfam" id="PF03412"/>
    </source>
</evidence>
<dbReference type="GO" id="GO:0005524">
    <property type="term" value="F:ATP binding"/>
    <property type="evidence" value="ECO:0007669"/>
    <property type="project" value="InterPro"/>
</dbReference>
<dbReference type="GO" id="GO:0008233">
    <property type="term" value="F:peptidase activity"/>
    <property type="evidence" value="ECO:0007669"/>
    <property type="project" value="InterPro"/>
</dbReference>
<reference evidence="2 3" key="1">
    <citation type="submission" date="2018-06" db="EMBL/GenBank/DDBJ databases">
        <title>Genomic insight into two independent archaeal endosymbiosis events.</title>
        <authorList>
            <person name="Lind A.E."/>
            <person name="Lewis W.H."/>
            <person name="Spang A."/>
            <person name="Guy L."/>
            <person name="Embley M.T."/>
            <person name="Ettema T.J.G."/>
        </authorList>
    </citation>
    <scope>NUCLEOTIDE SEQUENCE [LARGE SCALE GENOMIC DNA]</scope>
    <source>
        <strain evidence="2">NOE</strain>
    </source>
</reference>